<name>A0A484Z2Y8_9ENTR</name>
<dbReference type="AlphaFoldDB" id="A0A484Z2Y8"/>
<proteinExistence type="predicted"/>
<organism evidence="1 2">
    <name type="scientific">Enterobacter cancerogenus</name>
    <dbReference type="NCBI Taxonomy" id="69218"/>
    <lineage>
        <taxon>Bacteria</taxon>
        <taxon>Pseudomonadati</taxon>
        <taxon>Pseudomonadota</taxon>
        <taxon>Gammaproteobacteria</taxon>
        <taxon>Enterobacterales</taxon>
        <taxon>Enterobacteriaceae</taxon>
        <taxon>Enterobacter</taxon>
        <taxon>Enterobacter cloacae complex</taxon>
    </lineage>
</organism>
<sequence>MSASRSKLPVNYYHLLKVYRQPFRMHGKNLSTAWGQSTSKLQRLKANHNLPYPPLFCLLLPMLSMNFVLCPEADIDNSEAMAEVRRCQTLT</sequence>
<dbReference type="Proteomes" id="UP000351155">
    <property type="component" value="Unassembled WGS sequence"/>
</dbReference>
<reference evidence="1 2" key="1">
    <citation type="submission" date="2019-03" db="EMBL/GenBank/DDBJ databases">
        <authorList>
            <consortium name="Pathogen Informatics"/>
        </authorList>
    </citation>
    <scope>NUCLEOTIDE SEQUENCE [LARGE SCALE GENOMIC DNA]</scope>
    <source>
        <strain evidence="1 2">NCTC12126</strain>
    </source>
</reference>
<protein>
    <submittedName>
        <fullName evidence="1">Uncharacterized protein</fullName>
    </submittedName>
</protein>
<accession>A0A484Z2Y8</accession>
<gene>
    <name evidence="1" type="ORF">NCTC12126_04717</name>
</gene>
<evidence type="ECO:0000313" key="1">
    <source>
        <dbReference type="EMBL" id="VFS42854.1"/>
    </source>
</evidence>
<evidence type="ECO:0000313" key="2">
    <source>
        <dbReference type="Proteomes" id="UP000351155"/>
    </source>
</evidence>
<dbReference type="EMBL" id="CAADIW010000056">
    <property type="protein sequence ID" value="VFS42854.1"/>
    <property type="molecule type" value="Genomic_DNA"/>
</dbReference>